<accession>A0A9Q1I416</accession>
<dbReference type="AlphaFoldDB" id="A0A9Q1I416"/>
<evidence type="ECO:0000256" key="3">
    <source>
        <dbReference type="ARBA" id="ARBA00022729"/>
    </source>
</evidence>
<keyword evidence="6" id="KW-0675">Receptor</keyword>
<dbReference type="InterPro" id="IPR015321">
    <property type="entry name" value="TypeI_recpt_CBD"/>
</dbReference>
<dbReference type="InterPro" id="IPR036116">
    <property type="entry name" value="FN3_sf"/>
</dbReference>
<dbReference type="Pfam" id="PF09240">
    <property type="entry name" value="IL6Ra-bind"/>
    <property type="match status" value="1"/>
</dbReference>
<comment type="caution">
    <text evidence="9">The sequence shown here is derived from an EMBL/GenBank/DDBJ whole genome shotgun (WGS) entry which is preliminary data.</text>
</comment>
<keyword evidence="5" id="KW-0472">Membrane</keyword>
<evidence type="ECO:0000259" key="8">
    <source>
        <dbReference type="Pfam" id="PF09240"/>
    </source>
</evidence>
<dbReference type="SUPFAM" id="SSF49265">
    <property type="entry name" value="Fibronectin type III"/>
    <property type="match status" value="3"/>
</dbReference>
<keyword evidence="7" id="KW-0325">Glycoprotein</keyword>
<name>A0A9Q1I416_CONCO</name>
<gene>
    <name evidence="9" type="ORF">COCON_G00043080</name>
</gene>
<dbReference type="InterPro" id="IPR013783">
    <property type="entry name" value="Ig-like_fold"/>
</dbReference>
<keyword evidence="2" id="KW-0812">Transmembrane</keyword>
<proteinExistence type="predicted"/>
<dbReference type="OrthoDB" id="9826641at2759"/>
<evidence type="ECO:0000256" key="7">
    <source>
        <dbReference type="ARBA" id="ARBA00023180"/>
    </source>
</evidence>
<comment type="subcellular location">
    <subcellularLocation>
        <location evidence="1">Membrane</location>
        <topology evidence="1">Single-pass type I membrane protein</topology>
    </subcellularLocation>
</comment>
<evidence type="ECO:0000313" key="9">
    <source>
        <dbReference type="EMBL" id="KAJ8281789.1"/>
    </source>
</evidence>
<dbReference type="PANTHER" id="PTHR23037:SF45">
    <property type="entry name" value="INTERLEUKIN 13 RECEPTOR SUBUNIT ALPHA 2"/>
    <property type="match status" value="1"/>
</dbReference>
<keyword evidence="10" id="KW-1185">Reference proteome</keyword>
<keyword evidence="3" id="KW-0732">Signal</keyword>
<evidence type="ECO:0000256" key="5">
    <source>
        <dbReference type="ARBA" id="ARBA00023136"/>
    </source>
</evidence>
<evidence type="ECO:0000256" key="2">
    <source>
        <dbReference type="ARBA" id="ARBA00022692"/>
    </source>
</evidence>
<dbReference type="Gene3D" id="2.60.40.10">
    <property type="entry name" value="Immunoglobulins"/>
    <property type="match status" value="3"/>
</dbReference>
<sequence length="383" mass="43272">MVNALCETGLLTDHAEVFPFNGLNKPGLSDSSRSTMAGALGRKHVWTLMAGLVLLVSKSHAQHEITVDPPWNIQIIDPGYLGQLNVTWALPKSLENRTDCAFRFQLQFFNTYEGEWTTIRTREQSYSAQFDLEKDVHVRLQTIVMGRCGGSEDVMSPAAEVLQRPLGIGLPGTKIKGFQCIFYEKEYMDCSWTKGHKARPQAKYHLYFWHRNMKRAKECPQYLYSHGHKSGCKFSWNSLLEFTEFNVCVNGSLAGAELQPAYFTMQLQNHVKPGVINTLSLETRPKGPVSLEWAPPKGRIPAGCLEFEVESTPEVTEGPMVRNLTRETSFTVSPSVPCKTVCYRVRSRVHEFCSDDSFWSDWSHSYCLSENCKFTSNSASNKA</sequence>
<keyword evidence="4" id="KW-1133">Transmembrane helix</keyword>
<feature type="domain" description="Type I cytokine receptor cytokine-binding" evidence="8">
    <location>
        <begin position="179"/>
        <end position="270"/>
    </location>
</feature>
<reference evidence="9" key="1">
    <citation type="journal article" date="2023" name="Science">
        <title>Genome structures resolve the early diversification of teleost fishes.</title>
        <authorList>
            <person name="Parey E."/>
            <person name="Louis A."/>
            <person name="Montfort J."/>
            <person name="Bouchez O."/>
            <person name="Roques C."/>
            <person name="Iampietro C."/>
            <person name="Lluch J."/>
            <person name="Castinel A."/>
            <person name="Donnadieu C."/>
            <person name="Desvignes T."/>
            <person name="Floi Bucao C."/>
            <person name="Jouanno E."/>
            <person name="Wen M."/>
            <person name="Mejri S."/>
            <person name="Dirks R."/>
            <person name="Jansen H."/>
            <person name="Henkel C."/>
            <person name="Chen W.J."/>
            <person name="Zahm M."/>
            <person name="Cabau C."/>
            <person name="Klopp C."/>
            <person name="Thompson A.W."/>
            <person name="Robinson-Rechavi M."/>
            <person name="Braasch I."/>
            <person name="Lecointre G."/>
            <person name="Bobe J."/>
            <person name="Postlethwait J.H."/>
            <person name="Berthelot C."/>
            <person name="Roest Crollius H."/>
            <person name="Guiguen Y."/>
        </authorList>
    </citation>
    <scope>NUCLEOTIDE SEQUENCE</scope>
    <source>
        <strain evidence="9">Concon-B</strain>
    </source>
</reference>
<evidence type="ECO:0000256" key="4">
    <source>
        <dbReference type="ARBA" id="ARBA00022989"/>
    </source>
</evidence>
<dbReference type="EMBL" id="JAFJMO010000003">
    <property type="protein sequence ID" value="KAJ8281789.1"/>
    <property type="molecule type" value="Genomic_DNA"/>
</dbReference>
<dbReference type="Proteomes" id="UP001152803">
    <property type="component" value="Unassembled WGS sequence"/>
</dbReference>
<organism evidence="9 10">
    <name type="scientific">Conger conger</name>
    <name type="common">Conger eel</name>
    <name type="synonym">Muraena conger</name>
    <dbReference type="NCBI Taxonomy" id="82655"/>
    <lineage>
        <taxon>Eukaryota</taxon>
        <taxon>Metazoa</taxon>
        <taxon>Chordata</taxon>
        <taxon>Craniata</taxon>
        <taxon>Vertebrata</taxon>
        <taxon>Euteleostomi</taxon>
        <taxon>Actinopterygii</taxon>
        <taxon>Neopterygii</taxon>
        <taxon>Teleostei</taxon>
        <taxon>Anguilliformes</taxon>
        <taxon>Congridae</taxon>
        <taxon>Conger</taxon>
    </lineage>
</organism>
<evidence type="ECO:0000256" key="6">
    <source>
        <dbReference type="ARBA" id="ARBA00023170"/>
    </source>
</evidence>
<evidence type="ECO:0000313" key="10">
    <source>
        <dbReference type="Proteomes" id="UP001152803"/>
    </source>
</evidence>
<dbReference type="GO" id="GO:0004896">
    <property type="term" value="F:cytokine receptor activity"/>
    <property type="evidence" value="ECO:0007669"/>
    <property type="project" value="TreeGrafter"/>
</dbReference>
<evidence type="ECO:0000256" key="1">
    <source>
        <dbReference type="ARBA" id="ARBA00004479"/>
    </source>
</evidence>
<dbReference type="PANTHER" id="PTHR23037">
    <property type="entry name" value="CYTOKINE RECEPTOR"/>
    <property type="match status" value="1"/>
</dbReference>
<dbReference type="GO" id="GO:0009897">
    <property type="term" value="C:external side of plasma membrane"/>
    <property type="evidence" value="ECO:0007669"/>
    <property type="project" value="TreeGrafter"/>
</dbReference>
<protein>
    <recommendedName>
        <fullName evidence="8">Type I cytokine receptor cytokine-binding domain-containing protein</fullName>
    </recommendedName>
</protein>